<comment type="caution">
    <text evidence="8">The sequence shown here is derived from an EMBL/GenBank/DDBJ whole genome shotgun (WGS) entry which is preliminary data.</text>
</comment>
<evidence type="ECO:0000256" key="4">
    <source>
        <dbReference type="ARBA" id="ARBA00022825"/>
    </source>
</evidence>
<sequence>MPVIVHVFERSVGESRERGGARGGRGRAGAGNLTGVTTETTPPVAQRVPTERTHHGDTVVDEYAWLHAKDDPKTIAYLTAENAYTEARTAHLEALRETLFEETRRRVQETDLTVPVRKGGYWYYTRTVEGQQYSVHCRRAVRDGETEPPTSLDGTPLEGEEVLLDGNLLADGHDFFALGTFDVSPDGRWLAYSTDFAGDERFTLRVKDLTTGEVLADEVPDTFYGTAWSADASVLFYVTVDDAWRPNRVWRHRIGAPAGEDVVVHQEDDERFWVGVELTRSEKFILVDIHSKVTSEVLVIPAGNPTGEPAVVAPRRQGVEYSVEHHGHRFLILHNHEAEDFALAYTSADAPGDWVPLIPHTPGTRLEAVDAFADHLVVSLRTNGLTSLRVLPIGGGEGHDIDFPEPIYSVGLHANPEYRTRQVRVRYASLVTPDSVYDYDLVTRELVLRRRKPVLPGPDGREYDPADYEQHREWALADDGTRVPISLVCRVGTPRDGSAPCEIYGYGSYESSMDPWFSVARLSLLDRGVVFAVAHIRGGGELGRRWYDQGKLLAKKNTFTDFVACARHLAKSGWTSPDRLVARGASAGGLLMGAVANLAPDAFAGIVAQVPFVDALTSILDPSLPLTVTEWEEWGNPLADPEVYAYMKSYTPYENVAPLDYPAILAVTSLNDTRVLYHEPAKWIARLRAVAPQGDYLLKTEMGAGHGGPSGRYDSWREEAFINAWILDRLGV</sequence>
<evidence type="ECO:0000256" key="2">
    <source>
        <dbReference type="ARBA" id="ARBA00022670"/>
    </source>
</evidence>
<dbReference type="PANTHER" id="PTHR11757:SF19">
    <property type="entry name" value="PROLYL ENDOPEPTIDASE-LIKE"/>
    <property type="match status" value="1"/>
</dbReference>
<dbReference type="InterPro" id="IPR002470">
    <property type="entry name" value="Peptidase_S9A"/>
</dbReference>
<feature type="region of interest" description="Disordered" evidence="5">
    <location>
        <begin position="13"/>
        <end position="40"/>
    </location>
</feature>
<dbReference type="InterPro" id="IPR051543">
    <property type="entry name" value="Serine_Peptidase_S9A"/>
</dbReference>
<comment type="similarity">
    <text evidence="1">Belongs to the peptidase S9A family.</text>
</comment>
<feature type="domain" description="Peptidase S9A N-terminal" evidence="7">
    <location>
        <begin position="43"/>
        <end position="448"/>
    </location>
</feature>
<dbReference type="PRINTS" id="PR00862">
    <property type="entry name" value="PROLIGOPTASE"/>
</dbReference>
<dbReference type="EMBL" id="VLKE01000001">
    <property type="protein sequence ID" value="TWH67815.1"/>
    <property type="molecule type" value="Genomic_DNA"/>
</dbReference>
<organism evidence="8 9">
    <name type="scientific">Micromonospora olivasterospora</name>
    <dbReference type="NCBI Taxonomy" id="1880"/>
    <lineage>
        <taxon>Bacteria</taxon>
        <taxon>Bacillati</taxon>
        <taxon>Actinomycetota</taxon>
        <taxon>Actinomycetes</taxon>
        <taxon>Micromonosporales</taxon>
        <taxon>Micromonosporaceae</taxon>
        <taxon>Micromonospora</taxon>
    </lineage>
</organism>
<proteinExistence type="inferred from homology"/>
<dbReference type="Pfam" id="PF02897">
    <property type="entry name" value="Peptidase_S9_N"/>
    <property type="match status" value="1"/>
</dbReference>
<dbReference type="GO" id="GO:0006508">
    <property type="term" value="P:proteolysis"/>
    <property type="evidence" value="ECO:0007669"/>
    <property type="project" value="UniProtKB-KW"/>
</dbReference>
<dbReference type="Gene3D" id="3.40.50.1820">
    <property type="entry name" value="alpha/beta hydrolase"/>
    <property type="match status" value="1"/>
</dbReference>
<dbReference type="InterPro" id="IPR023302">
    <property type="entry name" value="Pept_S9A_N"/>
</dbReference>
<reference evidence="8 9" key="1">
    <citation type="submission" date="2019-07" db="EMBL/GenBank/DDBJ databases">
        <title>R&amp;d 2014.</title>
        <authorList>
            <person name="Klenk H.-P."/>
        </authorList>
    </citation>
    <scope>NUCLEOTIDE SEQUENCE [LARGE SCALE GENOMIC DNA]</scope>
    <source>
        <strain evidence="8 9">DSM 43868</strain>
    </source>
</reference>
<protein>
    <submittedName>
        <fullName evidence="8">Oligopeptidase B</fullName>
    </submittedName>
</protein>
<keyword evidence="4" id="KW-0720">Serine protease</keyword>
<evidence type="ECO:0000256" key="3">
    <source>
        <dbReference type="ARBA" id="ARBA00022801"/>
    </source>
</evidence>
<gene>
    <name evidence="8" type="ORF">JD77_02800</name>
</gene>
<evidence type="ECO:0000259" key="6">
    <source>
        <dbReference type="Pfam" id="PF00326"/>
    </source>
</evidence>
<dbReference type="Pfam" id="PF00326">
    <property type="entry name" value="Peptidase_S9"/>
    <property type="match status" value="1"/>
</dbReference>
<evidence type="ECO:0000259" key="7">
    <source>
        <dbReference type="Pfam" id="PF02897"/>
    </source>
</evidence>
<dbReference type="Gene3D" id="2.130.10.120">
    <property type="entry name" value="Prolyl oligopeptidase, N-terminal domain"/>
    <property type="match status" value="1"/>
</dbReference>
<dbReference type="PANTHER" id="PTHR11757">
    <property type="entry name" value="PROTEASE FAMILY S9A OLIGOPEPTIDASE"/>
    <property type="match status" value="1"/>
</dbReference>
<dbReference type="Proteomes" id="UP000319825">
    <property type="component" value="Unassembled WGS sequence"/>
</dbReference>
<evidence type="ECO:0000313" key="8">
    <source>
        <dbReference type="EMBL" id="TWH67815.1"/>
    </source>
</evidence>
<dbReference type="GO" id="GO:0004252">
    <property type="term" value="F:serine-type endopeptidase activity"/>
    <property type="evidence" value="ECO:0007669"/>
    <property type="project" value="InterPro"/>
</dbReference>
<dbReference type="AlphaFoldDB" id="A0A562IAR3"/>
<keyword evidence="3" id="KW-0378">Hydrolase</keyword>
<feature type="domain" description="Peptidase S9 prolyl oligopeptidase catalytic" evidence="6">
    <location>
        <begin position="516"/>
        <end position="731"/>
    </location>
</feature>
<evidence type="ECO:0000256" key="1">
    <source>
        <dbReference type="ARBA" id="ARBA00005228"/>
    </source>
</evidence>
<keyword evidence="9" id="KW-1185">Reference proteome</keyword>
<accession>A0A562IAR3</accession>
<dbReference type="InterPro" id="IPR001375">
    <property type="entry name" value="Peptidase_S9_cat"/>
</dbReference>
<name>A0A562IAR3_MICOL</name>
<keyword evidence="2" id="KW-0645">Protease</keyword>
<dbReference type="SUPFAM" id="SSF53474">
    <property type="entry name" value="alpha/beta-Hydrolases"/>
    <property type="match status" value="1"/>
</dbReference>
<evidence type="ECO:0000313" key="9">
    <source>
        <dbReference type="Proteomes" id="UP000319825"/>
    </source>
</evidence>
<dbReference type="SUPFAM" id="SSF50993">
    <property type="entry name" value="Peptidase/esterase 'gauge' domain"/>
    <property type="match status" value="1"/>
</dbReference>
<dbReference type="InterPro" id="IPR029058">
    <property type="entry name" value="AB_hydrolase_fold"/>
</dbReference>
<evidence type="ECO:0000256" key="5">
    <source>
        <dbReference type="SAM" id="MobiDB-lite"/>
    </source>
</evidence>